<dbReference type="SUPFAM" id="SSF57667">
    <property type="entry name" value="beta-beta-alpha zinc fingers"/>
    <property type="match status" value="1"/>
</dbReference>
<feature type="compositionally biased region" description="Polar residues" evidence="11">
    <location>
        <begin position="414"/>
        <end position="461"/>
    </location>
</feature>
<protein>
    <recommendedName>
        <fullName evidence="12">C2H2-type domain-containing protein</fullName>
    </recommendedName>
</protein>
<evidence type="ECO:0000256" key="8">
    <source>
        <dbReference type="ARBA" id="ARBA00023163"/>
    </source>
</evidence>
<feature type="compositionally biased region" description="Low complexity" evidence="11">
    <location>
        <begin position="582"/>
        <end position="601"/>
    </location>
</feature>
<dbReference type="Proteomes" id="UP000677054">
    <property type="component" value="Unassembled WGS sequence"/>
</dbReference>
<evidence type="ECO:0000256" key="7">
    <source>
        <dbReference type="ARBA" id="ARBA00023125"/>
    </source>
</evidence>
<dbReference type="GO" id="GO:0008270">
    <property type="term" value="F:zinc ion binding"/>
    <property type="evidence" value="ECO:0007669"/>
    <property type="project" value="UniProtKB-KW"/>
</dbReference>
<evidence type="ECO:0000256" key="4">
    <source>
        <dbReference type="ARBA" id="ARBA00022771"/>
    </source>
</evidence>
<evidence type="ECO:0000259" key="12">
    <source>
        <dbReference type="PROSITE" id="PS50157"/>
    </source>
</evidence>
<feature type="compositionally biased region" description="Low complexity" evidence="11">
    <location>
        <begin position="479"/>
        <end position="497"/>
    </location>
</feature>
<evidence type="ECO:0000256" key="3">
    <source>
        <dbReference type="ARBA" id="ARBA00022737"/>
    </source>
</evidence>
<dbReference type="InterPro" id="IPR013087">
    <property type="entry name" value="Znf_C2H2_type"/>
</dbReference>
<keyword evidence="4 10" id="KW-0863">Zinc-finger</keyword>
<evidence type="ECO:0000256" key="11">
    <source>
        <dbReference type="SAM" id="MobiDB-lite"/>
    </source>
</evidence>
<dbReference type="PROSITE" id="PS00028">
    <property type="entry name" value="ZINC_FINGER_C2H2_1"/>
    <property type="match status" value="1"/>
</dbReference>
<keyword evidence="2" id="KW-0479">Metal-binding</keyword>
<feature type="region of interest" description="Disordered" evidence="11">
    <location>
        <begin position="81"/>
        <end position="118"/>
    </location>
</feature>
<keyword evidence="6" id="KW-0805">Transcription regulation</keyword>
<feature type="domain" description="C2H2-type" evidence="12">
    <location>
        <begin position="149"/>
        <end position="171"/>
    </location>
</feature>
<evidence type="ECO:0000313" key="13">
    <source>
        <dbReference type="EMBL" id="CAD7240966.1"/>
    </source>
</evidence>
<keyword evidence="5" id="KW-0862">Zinc</keyword>
<feature type="region of interest" description="Disordered" evidence="11">
    <location>
        <begin position="676"/>
        <end position="792"/>
    </location>
</feature>
<evidence type="ECO:0000313" key="14">
    <source>
        <dbReference type="Proteomes" id="UP000677054"/>
    </source>
</evidence>
<feature type="compositionally biased region" description="Low complexity" evidence="11">
    <location>
        <begin position="360"/>
        <end position="384"/>
    </location>
</feature>
<evidence type="ECO:0000256" key="5">
    <source>
        <dbReference type="ARBA" id="ARBA00022833"/>
    </source>
</evidence>
<feature type="compositionally biased region" description="Basic and acidic residues" evidence="11">
    <location>
        <begin position="514"/>
        <end position="528"/>
    </location>
</feature>
<evidence type="ECO:0000256" key="1">
    <source>
        <dbReference type="ARBA" id="ARBA00004123"/>
    </source>
</evidence>
<evidence type="ECO:0000256" key="9">
    <source>
        <dbReference type="ARBA" id="ARBA00023242"/>
    </source>
</evidence>
<evidence type="ECO:0000256" key="6">
    <source>
        <dbReference type="ARBA" id="ARBA00023015"/>
    </source>
</evidence>
<dbReference type="Pfam" id="PF00096">
    <property type="entry name" value="zf-C2H2"/>
    <property type="match status" value="1"/>
</dbReference>
<dbReference type="AlphaFoldDB" id="A0A7R8WZ64"/>
<sequence>MQKAVANAARLPVVLCVGYAMGAICTEEQTQPVDLSLKRSGGDPEEHGLDLSIRKWTNIHEPPNGTTLPPFICREPNEASYQSLSPVTPNRIPLQPSSPEAGTSPKKTHSPETPNSLQFLNPDAFSDLGRLAEISARQSPQLEDTMDVLSCPECGKRYSTSSNLARHRQIHRSIADKKAKQCPHCSKDAVAFADGRINLTRSNQGVEFHLYPKSQTLMLSQPNQSFQSILDFNRGLEVFEESSTGDCYVHHMRGNTSADILREVEAQEELMEPSSLSTEVVYMTRIKFPRVRLGDVARERCRNAFWITHHRPRTVLKPVDGSEAQVQVSIGDNRGTAAATSGGQLRDNKFQSQVQGTISVGGSSFSGQSQASNGQGGSRSQVSGGDTGLQGQSSADTGSYGGSQAQVNFGFADSNGSASSGTDYRGSVSGTQAQASKHGGQASSHASGRYRSSTQAQVNVNGGQGDQRQGGETRGGGMASSQSGSHGSQSQSSLQGQFAGGGNYLSSAQAQQFHAEEGAQSIRDENLSGRRHHRGRGGAPAQGHGYGVGGHRRGPPPSDFVRPGTRYPSGVRPGRHHRPYAPDGIGYPSSSGSYYPSNGQSGHHGVRPGQRPGYLPQSADYEGDFSSSGSGTWEDSSHHGTQYDKDSTDFGDYPYDRDSQYGKDFGYPSHFYDTYPSYSEEHVPSYPDQGHHRQPAAPTSRYPDVPTSHFSGDGSLPYPPSSHSSDYHRDSFGDQFSPSSSGSFHRGTKPSQHQNVHVHVNQNGGDDRRVPGKANHRHPWTQSHFTSEDSRHVTTHQYGKERRVHHNGQFMPGTRPVNGHHGFLPAFDGINGGGAAPSNGDELPGPGIDVPRVNGHTTNGGAQRAPDAVVNIEVVGSPGEPVPTQPPTNGQTINGGYGSDGEAPAGPGPELYLTPSEAGIGVQDRDVPGGDAASIPPSSFGAGDFSSSGEGKNASSSVSTDEALITHSSFSGSTKCGYFSFTCNIVFTLPKKIRICKPVPVHTLCCKIC</sequence>
<organism evidence="13">
    <name type="scientific">Darwinula stevensoni</name>
    <dbReference type="NCBI Taxonomy" id="69355"/>
    <lineage>
        <taxon>Eukaryota</taxon>
        <taxon>Metazoa</taxon>
        <taxon>Ecdysozoa</taxon>
        <taxon>Arthropoda</taxon>
        <taxon>Crustacea</taxon>
        <taxon>Oligostraca</taxon>
        <taxon>Ostracoda</taxon>
        <taxon>Podocopa</taxon>
        <taxon>Podocopida</taxon>
        <taxon>Darwinulocopina</taxon>
        <taxon>Darwinuloidea</taxon>
        <taxon>Darwinulidae</taxon>
        <taxon>Darwinula</taxon>
    </lineage>
</organism>
<dbReference type="GO" id="GO:0005634">
    <property type="term" value="C:nucleus"/>
    <property type="evidence" value="ECO:0007669"/>
    <property type="project" value="UniProtKB-SubCell"/>
</dbReference>
<keyword evidence="14" id="KW-1185">Reference proteome</keyword>
<feature type="region of interest" description="Disordered" evidence="11">
    <location>
        <begin position="358"/>
        <end position="656"/>
    </location>
</feature>
<feature type="compositionally biased region" description="Basic and acidic residues" evidence="11">
    <location>
        <begin position="635"/>
        <end position="656"/>
    </location>
</feature>
<gene>
    <name evidence="13" type="ORF">DSTB1V02_LOCUS968</name>
</gene>
<feature type="compositionally biased region" description="Polar residues" evidence="11">
    <location>
        <begin position="734"/>
        <end position="743"/>
    </location>
</feature>
<dbReference type="InterPro" id="IPR036236">
    <property type="entry name" value="Znf_C2H2_sf"/>
</dbReference>
<feature type="region of interest" description="Disordered" evidence="11">
    <location>
        <begin position="876"/>
        <end position="958"/>
    </location>
</feature>
<keyword evidence="9" id="KW-0539">Nucleus</keyword>
<dbReference type="SMART" id="SM00355">
    <property type="entry name" value="ZnF_C2H2"/>
    <property type="match status" value="1"/>
</dbReference>
<dbReference type="EMBL" id="CAJPEV010000079">
    <property type="protein sequence ID" value="CAG0880222.1"/>
    <property type="molecule type" value="Genomic_DNA"/>
</dbReference>
<name>A0A7R8WZ64_9CRUS</name>
<keyword evidence="7" id="KW-0238">DNA-binding</keyword>
<feature type="compositionally biased region" description="Low complexity" evidence="11">
    <location>
        <begin position="752"/>
        <end position="763"/>
    </location>
</feature>
<keyword evidence="8" id="KW-0804">Transcription</keyword>
<proteinExistence type="predicted"/>
<evidence type="ECO:0000256" key="2">
    <source>
        <dbReference type="ARBA" id="ARBA00022723"/>
    </source>
</evidence>
<keyword evidence="3" id="KW-0677">Repeat</keyword>
<reference evidence="13" key="1">
    <citation type="submission" date="2020-11" db="EMBL/GenBank/DDBJ databases">
        <authorList>
            <person name="Tran Van P."/>
        </authorList>
    </citation>
    <scope>NUCLEOTIDE SEQUENCE</scope>
</reference>
<feature type="compositionally biased region" description="Low complexity" evidence="11">
    <location>
        <begin position="938"/>
        <end position="958"/>
    </location>
</feature>
<dbReference type="FunFam" id="3.30.160.60:FF:000322">
    <property type="entry name" value="GDNF-inducible zinc finger protein 1"/>
    <property type="match status" value="1"/>
</dbReference>
<dbReference type="Gene3D" id="3.30.160.60">
    <property type="entry name" value="Classic Zinc Finger"/>
    <property type="match status" value="1"/>
</dbReference>
<evidence type="ECO:0000256" key="10">
    <source>
        <dbReference type="PROSITE-ProRule" id="PRU00042"/>
    </source>
</evidence>
<dbReference type="EMBL" id="LR899596">
    <property type="protein sequence ID" value="CAD7240966.1"/>
    <property type="molecule type" value="Genomic_DNA"/>
</dbReference>
<feature type="compositionally biased region" description="Gly residues" evidence="11">
    <location>
        <begin position="537"/>
        <end position="549"/>
    </location>
</feature>
<feature type="compositionally biased region" description="Polar residues" evidence="11">
    <location>
        <begin position="389"/>
        <end position="407"/>
    </location>
</feature>
<dbReference type="PROSITE" id="PS50157">
    <property type="entry name" value="ZINC_FINGER_C2H2_2"/>
    <property type="match status" value="1"/>
</dbReference>
<accession>A0A7R8WZ64</accession>
<dbReference type="GO" id="GO:0003677">
    <property type="term" value="F:DNA binding"/>
    <property type="evidence" value="ECO:0007669"/>
    <property type="project" value="UniProtKB-KW"/>
</dbReference>
<comment type="subcellular location">
    <subcellularLocation>
        <location evidence="1">Nucleus</location>
    </subcellularLocation>
</comment>